<feature type="compositionally biased region" description="Polar residues" evidence="12">
    <location>
        <begin position="332"/>
        <end position="344"/>
    </location>
</feature>
<dbReference type="GO" id="GO:0005743">
    <property type="term" value="C:mitochondrial inner membrane"/>
    <property type="evidence" value="ECO:0007669"/>
    <property type="project" value="UniProtKB-SubCell"/>
</dbReference>
<feature type="domain" description="BCS1 N-terminal" evidence="14">
    <location>
        <begin position="41"/>
        <end position="230"/>
    </location>
</feature>
<keyword evidence="6" id="KW-0378">Hydrolase</keyword>
<evidence type="ECO:0000256" key="8">
    <source>
        <dbReference type="ARBA" id="ARBA00022989"/>
    </source>
</evidence>
<keyword evidence="10" id="KW-0472">Membrane</keyword>
<evidence type="ECO:0000259" key="14">
    <source>
        <dbReference type="SMART" id="SM01024"/>
    </source>
</evidence>
<sequence length="554" mass="62090">MSHLTAMLHSNDLVGMATQLFTTLSKGTDTESIIPIVTRTLMIGAMLAALRKIVPYITDYLRQIMFPTAFVQSMDPAYDWITAWIAQDEKAQTQLRDFQLATQHWREVRKRNASGVQALNPSENWWSSSPIGHVVPTFFHNIRLNHKGNYIWVTRKQRGFAHANPNDGYFEHYQIRTIALRSNILKDFFAAAHQLYHAKEANELLIFHAERVNSEWQKAVSRPSRPWSSVILPDVIKEGVLRDMEKFFSDREQQWYASRGIPYRRGYLLHGAPGAGKTTLVTALASKMNLNIYVINPAQRGMDDAKLSKLIRVCPPKSVILIEDIDCIFPSRSQETSTDSNTSADGKAVAAEPATPPKAALSPIQHSGQGQYDLAPSVVTMSGLLNAIDGVSSQEGCVLVGTTNHPERLDPALSRAGRFDVHVPFTSTRPSQARALYLHFYPLADFQKSPEPPKSQLGDLSNRDLSIEENSPIPFGSCPSFESQDELDELADRFVLAFFAEDSDEKDVDKAKEELDKEREGKLSMASLQGYLLKYKEDPIGAVRNAKTWVEDKA</sequence>
<dbReference type="RefSeq" id="XP_066805926.1">
    <property type="nucleotide sequence ID" value="XM_066943384.1"/>
</dbReference>
<keyword evidence="8" id="KW-1133">Transmembrane helix</keyword>
<comment type="similarity">
    <text evidence="2">Belongs to the AAA ATPase family. BCS1 subfamily.</text>
</comment>
<evidence type="ECO:0000313" key="15">
    <source>
        <dbReference type="EMBL" id="KAK8869680.1"/>
    </source>
</evidence>
<dbReference type="PANTHER" id="PTHR23070">
    <property type="entry name" value="BCS1 AAA-TYPE ATPASE"/>
    <property type="match status" value="1"/>
</dbReference>
<evidence type="ECO:0000256" key="6">
    <source>
        <dbReference type="ARBA" id="ARBA00022801"/>
    </source>
</evidence>
<dbReference type="InterPro" id="IPR057495">
    <property type="entry name" value="AAA_lid_BCS1"/>
</dbReference>
<evidence type="ECO:0000256" key="1">
    <source>
        <dbReference type="ARBA" id="ARBA00004434"/>
    </source>
</evidence>
<evidence type="ECO:0008006" key="17">
    <source>
        <dbReference type="Google" id="ProtNLM"/>
    </source>
</evidence>
<dbReference type="InterPro" id="IPR003593">
    <property type="entry name" value="AAA+_ATPase"/>
</dbReference>
<dbReference type="InterPro" id="IPR003959">
    <property type="entry name" value="ATPase_AAA_core"/>
</dbReference>
<keyword evidence="5" id="KW-0999">Mitochondrion inner membrane</keyword>
<dbReference type="InterPro" id="IPR014851">
    <property type="entry name" value="BCS1_N"/>
</dbReference>
<dbReference type="SMART" id="SM01024">
    <property type="entry name" value="BCS1_N"/>
    <property type="match status" value="1"/>
</dbReference>
<dbReference type="AlphaFoldDB" id="A0AAW0Z674"/>
<evidence type="ECO:0000256" key="7">
    <source>
        <dbReference type="ARBA" id="ARBA00022840"/>
    </source>
</evidence>
<protein>
    <recommendedName>
        <fullName evidence="17">Mitochondrial chaperone BCS1</fullName>
    </recommendedName>
</protein>
<evidence type="ECO:0000256" key="5">
    <source>
        <dbReference type="ARBA" id="ARBA00022792"/>
    </source>
</evidence>
<dbReference type="Gene3D" id="3.40.50.300">
    <property type="entry name" value="P-loop containing nucleotide triphosphate hydrolases"/>
    <property type="match status" value="1"/>
</dbReference>
<evidence type="ECO:0000256" key="11">
    <source>
        <dbReference type="ARBA" id="ARBA00048778"/>
    </source>
</evidence>
<evidence type="ECO:0000256" key="12">
    <source>
        <dbReference type="SAM" id="MobiDB-lite"/>
    </source>
</evidence>
<dbReference type="GO" id="GO:0005524">
    <property type="term" value="F:ATP binding"/>
    <property type="evidence" value="ECO:0007669"/>
    <property type="project" value="UniProtKB-KW"/>
</dbReference>
<evidence type="ECO:0000256" key="4">
    <source>
        <dbReference type="ARBA" id="ARBA00022741"/>
    </source>
</evidence>
<evidence type="ECO:0000259" key="13">
    <source>
        <dbReference type="SMART" id="SM00382"/>
    </source>
</evidence>
<feature type="region of interest" description="Disordered" evidence="12">
    <location>
        <begin position="332"/>
        <end position="367"/>
    </location>
</feature>
<keyword evidence="16" id="KW-1185">Reference proteome</keyword>
<accession>A0AAW0Z674</accession>
<gene>
    <name evidence="15" type="ORF">IAR55_000248</name>
</gene>
<dbReference type="InterPro" id="IPR050747">
    <property type="entry name" value="Mitochondrial_chaperone_BCS1"/>
</dbReference>
<organism evidence="15 16">
    <name type="scientific">Kwoniella newhampshirensis</name>
    <dbReference type="NCBI Taxonomy" id="1651941"/>
    <lineage>
        <taxon>Eukaryota</taxon>
        <taxon>Fungi</taxon>
        <taxon>Dikarya</taxon>
        <taxon>Basidiomycota</taxon>
        <taxon>Agaricomycotina</taxon>
        <taxon>Tremellomycetes</taxon>
        <taxon>Tremellales</taxon>
        <taxon>Cryptococcaceae</taxon>
        <taxon>Kwoniella</taxon>
    </lineage>
</organism>
<evidence type="ECO:0000256" key="2">
    <source>
        <dbReference type="ARBA" id="ARBA00007448"/>
    </source>
</evidence>
<dbReference type="GO" id="GO:0016887">
    <property type="term" value="F:ATP hydrolysis activity"/>
    <property type="evidence" value="ECO:0007669"/>
    <property type="project" value="InterPro"/>
</dbReference>
<dbReference type="SMART" id="SM00382">
    <property type="entry name" value="AAA"/>
    <property type="match status" value="1"/>
</dbReference>
<comment type="catalytic activity">
    <reaction evidence="11">
        <text>ATP + H2O = ADP + phosphate + H(+)</text>
        <dbReference type="Rhea" id="RHEA:13065"/>
        <dbReference type="ChEBI" id="CHEBI:15377"/>
        <dbReference type="ChEBI" id="CHEBI:15378"/>
        <dbReference type="ChEBI" id="CHEBI:30616"/>
        <dbReference type="ChEBI" id="CHEBI:43474"/>
        <dbReference type="ChEBI" id="CHEBI:456216"/>
    </reaction>
    <physiologicalReaction direction="left-to-right" evidence="11">
        <dbReference type="Rhea" id="RHEA:13066"/>
    </physiologicalReaction>
</comment>
<dbReference type="GeneID" id="92177508"/>
<dbReference type="KEGG" id="kne:92177508"/>
<comment type="caution">
    <text evidence="15">The sequence shown here is derived from an EMBL/GenBank/DDBJ whole genome shotgun (WGS) entry which is preliminary data.</text>
</comment>
<dbReference type="Pfam" id="PF00004">
    <property type="entry name" value="AAA"/>
    <property type="match status" value="2"/>
</dbReference>
<name>A0AAW0Z674_9TREE</name>
<reference evidence="15 16" key="1">
    <citation type="journal article" date="2024" name="bioRxiv">
        <title>Comparative genomics of Cryptococcus and Kwoniella reveals pathogenesis evolution and contrasting karyotype dynamics via intercentromeric recombination or chromosome fusion.</title>
        <authorList>
            <person name="Coelho M.A."/>
            <person name="David-Palma M."/>
            <person name="Shea T."/>
            <person name="Bowers K."/>
            <person name="McGinley-Smith S."/>
            <person name="Mohammad A.W."/>
            <person name="Gnirke A."/>
            <person name="Yurkov A.M."/>
            <person name="Nowrousian M."/>
            <person name="Sun S."/>
            <person name="Cuomo C.A."/>
            <person name="Heitman J."/>
        </authorList>
    </citation>
    <scope>NUCLEOTIDE SEQUENCE [LARGE SCALE GENOMIC DNA]</scope>
    <source>
        <strain evidence="15 16">CBS 13917</strain>
    </source>
</reference>
<dbReference type="InterPro" id="IPR027417">
    <property type="entry name" value="P-loop_NTPase"/>
</dbReference>
<keyword evidence="7" id="KW-0067">ATP-binding</keyword>
<keyword evidence="9" id="KW-0496">Mitochondrion</keyword>
<feature type="domain" description="AAA+ ATPase" evidence="13">
    <location>
        <begin position="263"/>
        <end position="429"/>
    </location>
</feature>
<evidence type="ECO:0000256" key="9">
    <source>
        <dbReference type="ARBA" id="ARBA00023128"/>
    </source>
</evidence>
<keyword evidence="4" id="KW-0547">Nucleotide-binding</keyword>
<evidence type="ECO:0000256" key="10">
    <source>
        <dbReference type="ARBA" id="ARBA00023136"/>
    </source>
</evidence>
<dbReference type="EMBL" id="JBCAWK010000001">
    <property type="protein sequence ID" value="KAK8869680.1"/>
    <property type="molecule type" value="Genomic_DNA"/>
</dbReference>
<proteinExistence type="inferred from homology"/>
<dbReference type="Pfam" id="PF25426">
    <property type="entry name" value="AAA_lid_BCS1"/>
    <property type="match status" value="1"/>
</dbReference>
<evidence type="ECO:0000313" key="16">
    <source>
        <dbReference type="Proteomes" id="UP001388673"/>
    </source>
</evidence>
<dbReference type="Pfam" id="PF08740">
    <property type="entry name" value="BCS1_N"/>
    <property type="match status" value="1"/>
</dbReference>
<evidence type="ECO:0000256" key="3">
    <source>
        <dbReference type="ARBA" id="ARBA00022692"/>
    </source>
</evidence>
<dbReference type="Proteomes" id="UP001388673">
    <property type="component" value="Unassembled WGS sequence"/>
</dbReference>
<keyword evidence="3" id="KW-0812">Transmembrane</keyword>
<comment type="subcellular location">
    <subcellularLocation>
        <location evidence="1">Mitochondrion inner membrane</location>
        <topology evidence="1">Single-pass membrane protein</topology>
    </subcellularLocation>
</comment>
<dbReference type="SUPFAM" id="SSF52540">
    <property type="entry name" value="P-loop containing nucleoside triphosphate hydrolases"/>
    <property type="match status" value="1"/>
</dbReference>